<keyword evidence="1" id="KW-0175">Coiled coil</keyword>
<proteinExistence type="predicted"/>
<evidence type="ECO:0000256" key="1">
    <source>
        <dbReference type="SAM" id="Coils"/>
    </source>
</evidence>
<dbReference type="Proteomes" id="UP001247542">
    <property type="component" value="Unassembled WGS sequence"/>
</dbReference>
<sequence length="242" mass="27472">MKASPEQQQILLDLQAADRRIAQLKTIRKKHPVVATLDELGARRDDLERALIGARSKEKDVDRDVKQVEHDLERLEARQDSMQGRLDAGKGTSKDLMAMQHELNQMAKRRGELETTVIQVMEKRERAHEAVTKLEDQMNQVGADQAKAREELGTAMSDVEAELEEKTQLRTKLAGELDDELSEEYEYCRSRTGGIGVMEAKGRSIVGMTVQLSEMEWHEINMLPADEVFLSEELECIVVKTE</sequence>
<feature type="domain" description="CT398-like coiled coil hairpin" evidence="2">
    <location>
        <begin position="14"/>
        <end position="193"/>
    </location>
</feature>
<reference evidence="3 4" key="1">
    <citation type="submission" date="2023-06" db="EMBL/GenBank/DDBJ databases">
        <title>Draft genome sequence of Gleimia hominis type strain CCUG 57540T.</title>
        <authorList>
            <person name="Salva-Serra F."/>
            <person name="Cardew S."/>
            <person name="Jensie Markopoulos S."/>
            <person name="Ohlen M."/>
            <person name="Inganas E."/>
            <person name="Svensson-Stadler L."/>
            <person name="Moore E.R.B."/>
        </authorList>
    </citation>
    <scope>NUCLEOTIDE SEQUENCE [LARGE SCALE GENOMIC DNA]</scope>
    <source>
        <strain evidence="3 4">CCUG 57540</strain>
    </source>
</reference>
<accession>A0ABU3IBZ3</accession>
<protein>
    <recommendedName>
        <fullName evidence="2">CT398-like coiled coil hairpin domain-containing protein</fullName>
    </recommendedName>
</protein>
<dbReference type="Pfam" id="PF24481">
    <property type="entry name" value="CT398_CC"/>
    <property type="match status" value="1"/>
</dbReference>
<dbReference type="EMBL" id="JASXSX010000003">
    <property type="protein sequence ID" value="MDT3767895.1"/>
    <property type="molecule type" value="Genomic_DNA"/>
</dbReference>
<dbReference type="Gene3D" id="1.10.287.1490">
    <property type="match status" value="1"/>
</dbReference>
<dbReference type="RefSeq" id="WP_313274070.1">
    <property type="nucleotide sequence ID" value="NZ_JASXSX010000003.1"/>
</dbReference>
<gene>
    <name evidence="3" type="ORF">QS713_07460</name>
</gene>
<evidence type="ECO:0000259" key="2">
    <source>
        <dbReference type="Pfam" id="PF24481"/>
    </source>
</evidence>
<organism evidence="3 4">
    <name type="scientific">Gleimia hominis</name>
    <dbReference type="NCBI Taxonomy" id="595468"/>
    <lineage>
        <taxon>Bacteria</taxon>
        <taxon>Bacillati</taxon>
        <taxon>Actinomycetota</taxon>
        <taxon>Actinomycetes</taxon>
        <taxon>Actinomycetales</taxon>
        <taxon>Actinomycetaceae</taxon>
        <taxon>Gleimia</taxon>
    </lineage>
</organism>
<dbReference type="InterPro" id="IPR056003">
    <property type="entry name" value="CT398_CC_hairpin"/>
</dbReference>
<comment type="caution">
    <text evidence="3">The sequence shown here is derived from an EMBL/GenBank/DDBJ whole genome shotgun (WGS) entry which is preliminary data.</text>
</comment>
<name>A0ABU3IBZ3_9ACTO</name>
<evidence type="ECO:0000313" key="4">
    <source>
        <dbReference type="Proteomes" id="UP001247542"/>
    </source>
</evidence>
<keyword evidence="4" id="KW-1185">Reference proteome</keyword>
<evidence type="ECO:0000313" key="3">
    <source>
        <dbReference type="EMBL" id="MDT3767895.1"/>
    </source>
</evidence>
<feature type="coiled-coil region" evidence="1">
    <location>
        <begin position="37"/>
        <end position="176"/>
    </location>
</feature>